<gene>
    <name evidence="1" type="ORF">ENJ40_06490</name>
</gene>
<comment type="caution">
    <text evidence="1">The sequence shown here is derived from an EMBL/GenBank/DDBJ whole genome shotgun (WGS) entry which is preliminary data.</text>
</comment>
<proteinExistence type="predicted"/>
<accession>A0A7C3CQ37</accession>
<evidence type="ECO:0000313" key="1">
    <source>
        <dbReference type="EMBL" id="HFC98089.1"/>
    </source>
</evidence>
<dbReference type="AlphaFoldDB" id="A0A7C3CQ37"/>
<name>A0A7C3CQ37_9BACT</name>
<dbReference type="InterPro" id="IPR021457">
    <property type="entry name" value="DUF3108"/>
</dbReference>
<sequence length="234" mass="27198">GRAETIYLRFHVVWELIPVGQIELWKTPHQYIAYAHTTGLGALIFPFRSLWQTRIDREGYPRITRIEVLERKHPKKKILYFYPREGKLIREKITPRKHLRETYAVPYPLYDELSGFWRAVTHRWRKPKESLILRIFAGEKAHMVTVRALGYERIKTFQGWRTALKIQARLPTASELIRHSRKAVLWLSPQGWPLAGEGKIPLGHLKVFLVKVLKGAHAPPPPKALLGRIGPASD</sequence>
<dbReference type="EMBL" id="DRMH01000082">
    <property type="protein sequence ID" value="HFC98089.1"/>
    <property type="molecule type" value="Genomic_DNA"/>
</dbReference>
<dbReference type="Pfam" id="PF11306">
    <property type="entry name" value="DUF3108"/>
    <property type="match status" value="1"/>
</dbReference>
<reference evidence="1" key="1">
    <citation type="journal article" date="2020" name="mSystems">
        <title>Genome- and Community-Level Interaction Insights into Carbon Utilization and Element Cycling Functions of Hydrothermarchaeota in Hydrothermal Sediment.</title>
        <authorList>
            <person name="Zhou Z."/>
            <person name="Liu Y."/>
            <person name="Xu W."/>
            <person name="Pan J."/>
            <person name="Luo Z.H."/>
            <person name="Li M."/>
        </authorList>
    </citation>
    <scope>NUCLEOTIDE SEQUENCE [LARGE SCALE GENOMIC DNA]</scope>
    <source>
        <strain evidence="1">HyVt-483</strain>
    </source>
</reference>
<dbReference type="Proteomes" id="UP000886043">
    <property type="component" value="Unassembled WGS sequence"/>
</dbReference>
<organism evidence="1">
    <name type="scientific">Thermosulfurimonas dismutans</name>
    <dbReference type="NCBI Taxonomy" id="999894"/>
    <lineage>
        <taxon>Bacteria</taxon>
        <taxon>Pseudomonadati</taxon>
        <taxon>Thermodesulfobacteriota</taxon>
        <taxon>Thermodesulfobacteria</taxon>
        <taxon>Thermodesulfobacteriales</taxon>
        <taxon>Thermodesulfobacteriaceae</taxon>
        <taxon>Thermosulfurimonas</taxon>
    </lineage>
</organism>
<protein>
    <submittedName>
        <fullName evidence="1">DUF3108 domain-containing protein</fullName>
    </submittedName>
</protein>
<feature type="non-terminal residue" evidence="1">
    <location>
        <position position="1"/>
    </location>
</feature>